<dbReference type="InterPro" id="IPR047229">
    <property type="entry name" value="NFIL3-like"/>
</dbReference>
<sequence>MGVDRYSLKQHDNGYHALSRMSSQFNYTLETFSSAGGYPAELELSTKRRSKQTVPDTAKDDKYWERRKRNNLSAKRSRELKRLAEKSTKERVVGLYEENAVLKFELSILKRRLGLPEDKSILSETEREAVVNDLRKGGVGDLRYVSLDTNSPDDNSSRISAHSNSTGTSSFEEMDDEFPLHSDIKPSNLPAHVAFLNSDGVYTTGYHVNANVDLKRNVFGVNIDNQNNKRKAYSEGNYTPTDLSTKKRKPAYAGHISCLNEMAATADGKTKDVVDFNIEHETEIRTKLQFLSDQVQKMQKLVSGD</sequence>
<comment type="caution">
    <text evidence="8">The sequence shown here is derived from an EMBL/GenBank/DDBJ whole genome shotgun (WGS) entry which is preliminary data.</text>
</comment>
<reference evidence="8" key="1">
    <citation type="journal article" date="2019" name="bioRxiv">
        <title>The Genome of the Zebra Mussel, Dreissena polymorpha: A Resource for Invasive Species Research.</title>
        <authorList>
            <person name="McCartney M.A."/>
            <person name="Auch B."/>
            <person name="Kono T."/>
            <person name="Mallez S."/>
            <person name="Zhang Y."/>
            <person name="Obille A."/>
            <person name="Becker A."/>
            <person name="Abrahante J.E."/>
            <person name="Garbe J."/>
            <person name="Badalamenti J.P."/>
            <person name="Herman A."/>
            <person name="Mangelson H."/>
            <person name="Liachko I."/>
            <person name="Sullivan S."/>
            <person name="Sone E.D."/>
            <person name="Koren S."/>
            <person name="Silverstein K.A.T."/>
            <person name="Beckman K.B."/>
            <person name="Gohl D.M."/>
        </authorList>
    </citation>
    <scope>NUCLEOTIDE SEQUENCE</scope>
    <source>
        <strain evidence="8">Duluth1</strain>
        <tissue evidence="8">Whole animal</tissue>
    </source>
</reference>
<accession>A0A9D4GFD3</accession>
<comment type="similarity">
    <text evidence="1">Belongs to the bZIP family. NFIL3 subfamily.</text>
</comment>
<dbReference type="SMART" id="SM00338">
    <property type="entry name" value="BRLZ"/>
    <property type="match status" value="1"/>
</dbReference>
<dbReference type="FunFam" id="1.20.5.170:FF:000025">
    <property type="entry name" value="nuclear factor interleukin-3-regulated protein-like"/>
    <property type="match status" value="1"/>
</dbReference>
<dbReference type="Gene3D" id="1.20.5.170">
    <property type="match status" value="1"/>
</dbReference>
<dbReference type="GO" id="GO:0003677">
    <property type="term" value="F:DNA binding"/>
    <property type="evidence" value="ECO:0007669"/>
    <property type="project" value="UniProtKB-KW"/>
</dbReference>
<dbReference type="OrthoDB" id="6151507at2759"/>
<evidence type="ECO:0000256" key="6">
    <source>
        <dbReference type="SAM" id="MobiDB-lite"/>
    </source>
</evidence>
<gene>
    <name evidence="8" type="ORF">DPMN_117608</name>
</gene>
<dbReference type="Pfam" id="PF07716">
    <property type="entry name" value="bZIP_2"/>
    <property type="match status" value="1"/>
</dbReference>
<dbReference type="GO" id="GO:0005634">
    <property type="term" value="C:nucleus"/>
    <property type="evidence" value="ECO:0007669"/>
    <property type="project" value="TreeGrafter"/>
</dbReference>
<name>A0A9D4GFD3_DREPO</name>
<evidence type="ECO:0000256" key="3">
    <source>
        <dbReference type="ARBA" id="ARBA00023125"/>
    </source>
</evidence>
<feature type="domain" description="BZIP" evidence="7">
    <location>
        <begin position="60"/>
        <end position="113"/>
    </location>
</feature>
<evidence type="ECO:0000256" key="4">
    <source>
        <dbReference type="ARBA" id="ARBA00023163"/>
    </source>
</evidence>
<organism evidence="8 9">
    <name type="scientific">Dreissena polymorpha</name>
    <name type="common">Zebra mussel</name>
    <name type="synonym">Mytilus polymorpha</name>
    <dbReference type="NCBI Taxonomy" id="45954"/>
    <lineage>
        <taxon>Eukaryota</taxon>
        <taxon>Metazoa</taxon>
        <taxon>Spiralia</taxon>
        <taxon>Lophotrochozoa</taxon>
        <taxon>Mollusca</taxon>
        <taxon>Bivalvia</taxon>
        <taxon>Autobranchia</taxon>
        <taxon>Heteroconchia</taxon>
        <taxon>Euheterodonta</taxon>
        <taxon>Imparidentia</taxon>
        <taxon>Neoheterodontei</taxon>
        <taxon>Myida</taxon>
        <taxon>Dreissenoidea</taxon>
        <taxon>Dreissenidae</taxon>
        <taxon>Dreissena</taxon>
    </lineage>
</organism>
<dbReference type="InterPro" id="IPR004827">
    <property type="entry name" value="bZIP"/>
</dbReference>
<dbReference type="GO" id="GO:0007623">
    <property type="term" value="P:circadian rhythm"/>
    <property type="evidence" value="ECO:0007669"/>
    <property type="project" value="TreeGrafter"/>
</dbReference>
<evidence type="ECO:0000259" key="7">
    <source>
        <dbReference type="PROSITE" id="PS50217"/>
    </source>
</evidence>
<keyword evidence="4" id="KW-0804">Transcription</keyword>
<dbReference type="PANTHER" id="PTHR15284:SF0">
    <property type="entry name" value="GH23983P"/>
    <property type="match status" value="1"/>
</dbReference>
<dbReference type="AlphaFoldDB" id="A0A9D4GFD3"/>
<evidence type="ECO:0000313" key="9">
    <source>
        <dbReference type="Proteomes" id="UP000828390"/>
    </source>
</evidence>
<dbReference type="InterPro" id="IPR046347">
    <property type="entry name" value="bZIP_sf"/>
</dbReference>
<dbReference type="PANTHER" id="PTHR15284">
    <property type="entry name" value="NUCLEAR FACTOR INTERLEUKIN-3-REGULATED PROTEIN"/>
    <property type="match status" value="1"/>
</dbReference>
<dbReference type="Proteomes" id="UP000828390">
    <property type="component" value="Unassembled WGS sequence"/>
</dbReference>
<keyword evidence="3" id="KW-0238">DNA-binding</keyword>
<dbReference type="EMBL" id="JAIWYP010000005">
    <property type="protein sequence ID" value="KAH3816100.1"/>
    <property type="molecule type" value="Genomic_DNA"/>
</dbReference>
<keyword evidence="5" id="KW-0539">Nucleus</keyword>
<proteinExistence type="inferred from homology"/>
<evidence type="ECO:0000256" key="5">
    <source>
        <dbReference type="ARBA" id="ARBA00023242"/>
    </source>
</evidence>
<evidence type="ECO:0000256" key="2">
    <source>
        <dbReference type="ARBA" id="ARBA00023015"/>
    </source>
</evidence>
<feature type="region of interest" description="Disordered" evidence="6">
    <location>
        <begin position="148"/>
        <end position="173"/>
    </location>
</feature>
<evidence type="ECO:0000256" key="1">
    <source>
        <dbReference type="ARBA" id="ARBA00006079"/>
    </source>
</evidence>
<dbReference type="PROSITE" id="PS50217">
    <property type="entry name" value="BZIP"/>
    <property type="match status" value="1"/>
</dbReference>
<dbReference type="SUPFAM" id="SSF57959">
    <property type="entry name" value="Leucine zipper domain"/>
    <property type="match status" value="1"/>
</dbReference>
<keyword evidence="9" id="KW-1185">Reference proteome</keyword>
<protein>
    <recommendedName>
        <fullName evidence="7">BZIP domain-containing protein</fullName>
    </recommendedName>
</protein>
<feature type="compositionally biased region" description="Polar residues" evidence="6">
    <location>
        <begin position="148"/>
        <end position="171"/>
    </location>
</feature>
<dbReference type="GO" id="GO:0003700">
    <property type="term" value="F:DNA-binding transcription factor activity"/>
    <property type="evidence" value="ECO:0007669"/>
    <property type="project" value="InterPro"/>
</dbReference>
<reference evidence="8" key="2">
    <citation type="submission" date="2020-11" db="EMBL/GenBank/DDBJ databases">
        <authorList>
            <person name="McCartney M.A."/>
            <person name="Auch B."/>
            <person name="Kono T."/>
            <person name="Mallez S."/>
            <person name="Becker A."/>
            <person name="Gohl D.M."/>
            <person name="Silverstein K.A.T."/>
            <person name="Koren S."/>
            <person name="Bechman K.B."/>
            <person name="Herman A."/>
            <person name="Abrahante J.E."/>
            <person name="Garbe J."/>
        </authorList>
    </citation>
    <scope>NUCLEOTIDE SEQUENCE</scope>
    <source>
        <strain evidence="8">Duluth1</strain>
        <tissue evidence="8">Whole animal</tissue>
    </source>
</reference>
<keyword evidence="2" id="KW-0805">Transcription regulation</keyword>
<evidence type="ECO:0000313" key="8">
    <source>
        <dbReference type="EMBL" id="KAH3816100.1"/>
    </source>
</evidence>